<evidence type="ECO:0000313" key="2">
    <source>
        <dbReference type="Proteomes" id="UP001143856"/>
    </source>
</evidence>
<reference evidence="1" key="1">
    <citation type="submission" date="2022-10" db="EMBL/GenBank/DDBJ databases">
        <title>Genome Sequence of Xylaria curta.</title>
        <authorList>
            <person name="Buettner E."/>
        </authorList>
    </citation>
    <scope>NUCLEOTIDE SEQUENCE</scope>
    <source>
        <strain evidence="1">Babe10</strain>
    </source>
</reference>
<dbReference type="EMBL" id="JAPDGR010000355">
    <property type="protein sequence ID" value="KAJ2991101.1"/>
    <property type="molecule type" value="Genomic_DNA"/>
</dbReference>
<comment type="caution">
    <text evidence="1">The sequence shown here is derived from an EMBL/GenBank/DDBJ whole genome shotgun (WGS) entry which is preliminary data.</text>
</comment>
<keyword evidence="2" id="KW-1185">Reference proteome</keyword>
<proteinExistence type="predicted"/>
<protein>
    <submittedName>
        <fullName evidence="1">Uncharacterized protein</fullName>
    </submittedName>
</protein>
<evidence type="ECO:0000313" key="1">
    <source>
        <dbReference type="EMBL" id="KAJ2991101.1"/>
    </source>
</evidence>
<organism evidence="1 2">
    <name type="scientific">Xylaria curta</name>
    <dbReference type="NCBI Taxonomy" id="42375"/>
    <lineage>
        <taxon>Eukaryota</taxon>
        <taxon>Fungi</taxon>
        <taxon>Dikarya</taxon>
        <taxon>Ascomycota</taxon>
        <taxon>Pezizomycotina</taxon>
        <taxon>Sordariomycetes</taxon>
        <taxon>Xylariomycetidae</taxon>
        <taxon>Xylariales</taxon>
        <taxon>Xylariaceae</taxon>
        <taxon>Xylaria</taxon>
    </lineage>
</organism>
<dbReference type="Proteomes" id="UP001143856">
    <property type="component" value="Unassembled WGS sequence"/>
</dbReference>
<sequence length="150" mass="17157">MADGIQLPDFPSILSQVDRRVFDNFKRLAEMTAENNNKLKDLEHAIKRLESKIDDIHAGHLGLTPDVYESLKRDQATFKQKETAHKKQLSTASILVGYRPGSPTKQWSQMQEPDEDKNGSRNIRTPRPTHGHHQNHNHHDTSRAVKQPPL</sequence>
<gene>
    <name evidence="1" type="ORF">NUW58_g2647</name>
</gene>
<accession>A0ACC1PEL3</accession>
<name>A0ACC1PEL3_9PEZI</name>